<protein>
    <recommendedName>
        <fullName evidence="5">Ig-like domain-containing protein</fullName>
    </recommendedName>
</protein>
<keyword evidence="4" id="KW-1185">Reference proteome</keyword>
<accession>A0A671SAV4</accession>
<dbReference type="Gene3D" id="2.60.40.10">
    <property type="entry name" value="Immunoglobulins"/>
    <property type="match status" value="1"/>
</dbReference>
<evidence type="ECO:0000313" key="4">
    <source>
        <dbReference type="Proteomes" id="UP000472260"/>
    </source>
</evidence>
<feature type="chain" id="PRO_5025594159" description="Ig-like domain-containing protein" evidence="2">
    <location>
        <begin position="19"/>
        <end position="142"/>
    </location>
</feature>
<dbReference type="CDD" id="cd00099">
    <property type="entry name" value="IgV"/>
    <property type="match status" value="1"/>
</dbReference>
<keyword evidence="2" id="KW-0732">Signal</keyword>
<dbReference type="GO" id="GO:0007166">
    <property type="term" value="P:cell surface receptor signaling pathway"/>
    <property type="evidence" value="ECO:0007669"/>
    <property type="project" value="TreeGrafter"/>
</dbReference>
<reference evidence="3" key="1">
    <citation type="submission" date="2025-08" db="UniProtKB">
        <authorList>
            <consortium name="Ensembl"/>
        </authorList>
    </citation>
    <scope>IDENTIFICATION</scope>
</reference>
<dbReference type="PANTHER" id="PTHR23268">
    <property type="entry name" value="T-CELL RECEPTOR BETA CHAIN"/>
    <property type="match status" value="1"/>
</dbReference>
<dbReference type="AlphaFoldDB" id="A0A671SAV4"/>
<evidence type="ECO:0008006" key="5">
    <source>
        <dbReference type="Google" id="ProtNLM"/>
    </source>
</evidence>
<dbReference type="Proteomes" id="UP000472260">
    <property type="component" value="Unassembled WGS sequence"/>
</dbReference>
<dbReference type="GO" id="GO:0005886">
    <property type="term" value="C:plasma membrane"/>
    <property type="evidence" value="ECO:0007669"/>
    <property type="project" value="TreeGrafter"/>
</dbReference>
<feature type="signal peptide" evidence="2">
    <location>
        <begin position="1"/>
        <end position="18"/>
    </location>
</feature>
<dbReference type="InterPro" id="IPR050413">
    <property type="entry name" value="TCR_beta_variable"/>
</dbReference>
<proteinExistence type="predicted"/>
<sequence length="142" mass="15760">LLYILSLKLLIPIIFVSGLQVNQNPLVLILQRGEPLKVVCSITGTNNPNLYWYRWTPTDGFKLMFSSFSVGMVDPASVGDFSSNRSGLLQIVLESKSVTDVGSVVWFCAASPHSMTDYNECCTKTLRDENCFSSSFEGYCLI</sequence>
<evidence type="ECO:0000313" key="3">
    <source>
        <dbReference type="Ensembl" id="ENSSANP00000093798.1"/>
    </source>
</evidence>
<reference evidence="3" key="2">
    <citation type="submission" date="2025-09" db="UniProtKB">
        <authorList>
            <consortium name="Ensembl"/>
        </authorList>
    </citation>
    <scope>IDENTIFICATION</scope>
</reference>
<dbReference type="PANTHER" id="PTHR23268:SF31">
    <property type="entry name" value="T CELL RECEPTOR BETA VARIABLE 30"/>
    <property type="match status" value="1"/>
</dbReference>
<name>A0A671SAV4_9TELE</name>
<evidence type="ECO:0000256" key="2">
    <source>
        <dbReference type="SAM" id="SignalP"/>
    </source>
</evidence>
<evidence type="ECO:0000256" key="1">
    <source>
        <dbReference type="ARBA" id="ARBA00022859"/>
    </source>
</evidence>
<dbReference type="Ensembl" id="ENSSANT00000099617.1">
    <property type="protein sequence ID" value="ENSSANP00000093798.1"/>
    <property type="gene ID" value="ENSSANG00000046228.1"/>
</dbReference>
<keyword evidence="1" id="KW-0391">Immunity</keyword>
<organism evidence="3 4">
    <name type="scientific">Sinocyclocheilus anshuiensis</name>
    <dbReference type="NCBI Taxonomy" id="1608454"/>
    <lineage>
        <taxon>Eukaryota</taxon>
        <taxon>Metazoa</taxon>
        <taxon>Chordata</taxon>
        <taxon>Craniata</taxon>
        <taxon>Vertebrata</taxon>
        <taxon>Euteleostomi</taxon>
        <taxon>Actinopterygii</taxon>
        <taxon>Neopterygii</taxon>
        <taxon>Teleostei</taxon>
        <taxon>Ostariophysi</taxon>
        <taxon>Cypriniformes</taxon>
        <taxon>Cyprinidae</taxon>
        <taxon>Cyprininae</taxon>
        <taxon>Sinocyclocheilus</taxon>
    </lineage>
</organism>
<dbReference type="GO" id="GO:0002376">
    <property type="term" value="P:immune system process"/>
    <property type="evidence" value="ECO:0007669"/>
    <property type="project" value="UniProtKB-KW"/>
</dbReference>
<dbReference type="InterPro" id="IPR036179">
    <property type="entry name" value="Ig-like_dom_sf"/>
</dbReference>
<dbReference type="SUPFAM" id="SSF48726">
    <property type="entry name" value="Immunoglobulin"/>
    <property type="match status" value="1"/>
</dbReference>
<dbReference type="InterPro" id="IPR013783">
    <property type="entry name" value="Ig-like_fold"/>
</dbReference>